<dbReference type="InterPro" id="IPR013088">
    <property type="entry name" value="Znf_NHR/GATA"/>
</dbReference>
<keyword evidence="6" id="KW-0754">Steroid-binding</keyword>
<evidence type="ECO:0000256" key="4">
    <source>
        <dbReference type="ARBA" id="ARBA00016946"/>
    </source>
</evidence>
<dbReference type="PRINTS" id="PR00398">
    <property type="entry name" value="STRDHORMONER"/>
</dbReference>
<dbReference type="GO" id="GO:0031963">
    <property type="term" value="F:nuclear cortisol receptor activity"/>
    <property type="evidence" value="ECO:0007669"/>
    <property type="project" value="UniProtKB-ARBA"/>
</dbReference>
<dbReference type="PROSITE" id="PS51843">
    <property type="entry name" value="NR_LBD"/>
    <property type="match status" value="1"/>
</dbReference>
<evidence type="ECO:0000256" key="9">
    <source>
        <dbReference type="ARBA" id="ARBA00022833"/>
    </source>
</evidence>
<dbReference type="GO" id="GO:0005737">
    <property type="term" value="C:cytoplasm"/>
    <property type="evidence" value="ECO:0007669"/>
    <property type="project" value="UniProtKB-SubCell"/>
</dbReference>
<comment type="similarity">
    <text evidence="3">Belongs to the nuclear hormone receptor family. NR3 subfamily.</text>
</comment>
<dbReference type="SMART" id="SM00399">
    <property type="entry name" value="ZnF_C4"/>
    <property type="match status" value="1"/>
</dbReference>
<dbReference type="PRINTS" id="PR00047">
    <property type="entry name" value="STROIDFINGER"/>
</dbReference>
<dbReference type="GO" id="GO:1990239">
    <property type="term" value="F:steroid hormone binding"/>
    <property type="evidence" value="ECO:0007669"/>
    <property type="project" value="UniProtKB-ARBA"/>
</dbReference>
<evidence type="ECO:0000256" key="5">
    <source>
        <dbReference type="ARBA" id="ARBA00022490"/>
    </source>
</evidence>
<dbReference type="AlphaFoldDB" id="A0A6P7JIF7"/>
<dbReference type="Gene3D" id="3.30.50.10">
    <property type="entry name" value="Erythroid Transcription Factor GATA-1, subunit A"/>
    <property type="match status" value="1"/>
</dbReference>
<dbReference type="SUPFAM" id="SSF48508">
    <property type="entry name" value="Nuclear receptor ligand-binding domain"/>
    <property type="match status" value="1"/>
</dbReference>
<evidence type="ECO:0000256" key="2">
    <source>
        <dbReference type="ARBA" id="ARBA00004496"/>
    </source>
</evidence>
<dbReference type="GO" id="GO:0005634">
    <property type="term" value="C:nucleus"/>
    <property type="evidence" value="ECO:0007669"/>
    <property type="project" value="UniProtKB-SubCell"/>
</dbReference>
<dbReference type="CDD" id="cd07173">
    <property type="entry name" value="NR_DBD_AR"/>
    <property type="match status" value="1"/>
</dbReference>
<evidence type="ECO:0000259" key="20">
    <source>
        <dbReference type="PROSITE" id="PS51843"/>
    </source>
</evidence>
<name>A0A6P7JIF7_9TELE</name>
<accession>A0A6P7JIF7</accession>
<evidence type="ECO:0000313" key="21">
    <source>
        <dbReference type="Proteomes" id="UP000515145"/>
    </source>
</evidence>
<evidence type="ECO:0000256" key="10">
    <source>
        <dbReference type="ARBA" id="ARBA00023015"/>
    </source>
</evidence>
<proteinExistence type="inferred from homology"/>
<dbReference type="Pfam" id="PF00104">
    <property type="entry name" value="Hormone_recep"/>
    <property type="match status" value="1"/>
</dbReference>
<evidence type="ECO:0000256" key="11">
    <source>
        <dbReference type="ARBA" id="ARBA00023121"/>
    </source>
</evidence>
<gene>
    <name evidence="22" type="primary">ar</name>
</gene>
<dbReference type="GO" id="GO:0030521">
    <property type="term" value="P:androgen receptor signaling pathway"/>
    <property type="evidence" value="ECO:0007669"/>
    <property type="project" value="InterPro"/>
</dbReference>
<dbReference type="FunFam" id="3.30.50.10:FF:000024">
    <property type="entry name" value="Androgen receptor"/>
    <property type="match status" value="1"/>
</dbReference>
<dbReference type="Proteomes" id="UP000515145">
    <property type="component" value="Chromosome 14"/>
</dbReference>
<dbReference type="PROSITE" id="PS00031">
    <property type="entry name" value="NUCLEAR_REC_DBD_1"/>
    <property type="match status" value="1"/>
</dbReference>
<keyword evidence="8 18" id="KW-0863">Zinc-finger</keyword>
<keyword evidence="13 18" id="KW-0804">Transcription</keyword>
<evidence type="ECO:0000259" key="19">
    <source>
        <dbReference type="PROSITE" id="PS51030"/>
    </source>
</evidence>
<protein>
    <recommendedName>
        <fullName evidence="4">Androgen receptor</fullName>
    </recommendedName>
    <alternativeName>
        <fullName evidence="17">Dihydrotestosterone receptor</fullName>
    </alternativeName>
    <alternativeName>
        <fullName evidence="16">Nuclear receptor subfamily 3 group C member 4</fullName>
    </alternativeName>
</protein>
<evidence type="ECO:0000256" key="13">
    <source>
        <dbReference type="ARBA" id="ARBA00023163"/>
    </source>
</evidence>
<dbReference type="OrthoDB" id="10032732at2759"/>
<feature type="domain" description="Nuclear receptor" evidence="19">
    <location>
        <begin position="398"/>
        <end position="473"/>
    </location>
</feature>
<evidence type="ECO:0000256" key="1">
    <source>
        <dbReference type="ARBA" id="ARBA00004123"/>
    </source>
</evidence>
<evidence type="ECO:0000256" key="8">
    <source>
        <dbReference type="ARBA" id="ARBA00022771"/>
    </source>
</evidence>
<dbReference type="PROSITE" id="PS51030">
    <property type="entry name" value="NUCLEAR_REC_DBD_2"/>
    <property type="match status" value="1"/>
</dbReference>
<evidence type="ECO:0000256" key="12">
    <source>
        <dbReference type="ARBA" id="ARBA00023125"/>
    </source>
</evidence>
<keyword evidence="10 18" id="KW-0805">Transcription regulation</keyword>
<dbReference type="InterPro" id="IPR001723">
    <property type="entry name" value="Nuclear_hrmn_rcpt"/>
</dbReference>
<dbReference type="GO" id="GO:0051414">
    <property type="term" value="P:response to cortisol"/>
    <property type="evidence" value="ECO:0007669"/>
    <property type="project" value="UniProtKB-ARBA"/>
</dbReference>
<dbReference type="GeneID" id="114445745"/>
<evidence type="ECO:0000313" key="22">
    <source>
        <dbReference type="RefSeq" id="XP_028276724.1"/>
    </source>
</evidence>
<organism evidence="21 22">
    <name type="scientific">Parambassis ranga</name>
    <name type="common">Indian glassy fish</name>
    <dbReference type="NCBI Taxonomy" id="210632"/>
    <lineage>
        <taxon>Eukaryota</taxon>
        <taxon>Metazoa</taxon>
        <taxon>Chordata</taxon>
        <taxon>Craniata</taxon>
        <taxon>Vertebrata</taxon>
        <taxon>Euteleostomi</taxon>
        <taxon>Actinopterygii</taxon>
        <taxon>Neopterygii</taxon>
        <taxon>Teleostei</taxon>
        <taxon>Neoteleostei</taxon>
        <taxon>Acanthomorphata</taxon>
        <taxon>Ovalentaria</taxon>
        <taxon>Ambassidae</taxon>
        <taxon>Parambassis</taxon>
    </lineage>
</organism>
<dbReference type="InterPro" id="IPR000536">
    <property type="entry name" value="Nucl_hrmn_rcpt_lig-bd"/>
</dbReference>
<dbReference type="Pfam" id="PF02166">
    <property type="entry name" value="Androgen_recep"/>
    <property type="match status" value="1"/>
</dbReference>
<evidence type="ECO:0000256" key="14">
    <source>
        <dbReference type="ARBA" id="ARBA00023170"/>
    </source>
</evidence>
<evidence type="ECO:0000256" key="3">
    <source>
        <dbReference type="ARBA" id="ARBA00005413"/>
    </source>
</evidence>
<evidence type="ECO:0000256" key="16">
    <source>
        <dbReference type="ARBA" id="ARBA00031165"/>
    </source>
</evidence>
<dbReference type="Gene3D" id="1.10.565.10">
    <property type="entry name" value="Retinoid X Receptor"/>
    <property type="match status" value="1"/>
</dbReference>
<dbReference type="RefSeq" id="XP_028276724.1">
    <property type="nucleotide sequence ID" value="XM_028420923.1"/>
</dbReference>
<sequence>MSQTNRELSCSKMWPREKKIQTGDAVSAPSMALTSEDSQQVYFVSPTGRGTGKESEHANIYGSGHINPQICDMEKQCCQIAAPQEELLSADCRVGDSRSLSACATISETARELCKAVSVSLGLTMESSDTTDVDAALPPCDQLHGEYLFGMEAVTPSRPGPQAAVSEFTCPDRDERPLHGHKQLVKMFKSSETAAPFHQLTSTRTSVNAQNFTLCEADDITSQEIDHLDTARPASCPYAPNAPEHMAHFGHTAPERPCRVYNPSDQAGGDFGDATRNKSGAYQPEELGVKVKSEDGESAWALWGSNYAFSEKYNSQFWGSRQCMNSTAANAAFICNPYERSSMRSEQWYPSGMLRTPYPNSNYVKSEVGEWMDVAYTDGRFEASREHMFPMEFFFPPQRTCLICSDEASGCHYGALTCGSCKVFFKRAAEGKQKYLCASKNDCTIDKLRRKNCPSCRLRKCFEAGMTLGARKLKKIGQQKNPEDNHPVQEPAEVIQNVSPKSALNFNSQMVFLNILESIEPEVVNAGHDCGQPDSAASLLTSLNELGERQLVKVVKWAKGLPGFRNLHVDDQMTVIQQSWMGVMVFALGWRSFKNANGRMLYFAPDLVFNEHRMHISSMYEHCIRMRHLSQEFVLLQITQEEFLCMKALLLFSIIPVEGLKSQKYFDELRLTYINELDRLINYQMATNCSQRFYQLTQLLDSLQMTVKKLHQFTFDLFVQAQSLHTKVSFPEMIGEIISVHVPKILAGLAKPILFHK</sequence>
<evidence type="ECO:0000256" key="7">
    <source>
        <dbReference type="ARBA" id="ARBA00022723"/>
    </source>
</evidence>
<dbReference type="InterPro" id="IPR001103">
    <property type="entry name" value="Andrgn_rcpt"/>
</dbReference>
<dbReference type="FunFam" id="1.10.565.10:FF:000004">
    <property type="entry name" value="Androgen receptor variant"/>
    <property type="match status" value="1"/>
</dbReference>
<evidence type="ECO:0000256" key="17">
    <source>
        <dbReference type="ARBA" id="ARBA00031402"/>
    </source>
</evidence>
<feature type="domain" description="NR LBD" evidence="20">
    <location>
        <begin position="507"/>
        <end position="736"/>
    </location>
</feature>
<dbReference type="PANTHER" id="PTHR48092">
    <property type="entry name" value="KNIRPS-RELATED PROTEIN-RELATED"/>
    <property type="match status" value="1"/>
</dbReference>
<evidence type="ECO:0000256" key="18">
    <source>
        <dbReference type="RuleBase" id="RU004334"/>
    </source>
</evidence>
<keyword evidence="12 18" id="KW-0238">DNA-binding</keyword>
<keyword evidence="15 18" id="KW-0539">Nucleus</keyword>
<dbReference type="InterPro" id="IPR001628">
    <property type="entry name" value="Znf_hrmn_rcpt"/>
</dbReference>
<dbReference type="GO" id="GO:1990794">
    <property type="term" value="C:basolateral part of cell"/>
    <property type="evidence" value="ECO:0007669"/>
    <property type="project" value="UniProtKB-ARBA"/>
</dbReference>
<dbReference type="GO" id="GO:0001046">
    <property type="term" value="F:core promoter sequence-specific DNA binding"/>
    <property type="evidence" value="ECO:0007669"/>
    <property type="project" value="UniProtKB-ARBA"/>
</dbReference>
<evidence type="ECO:0000256" key="15">
    <source>
        <dbReference type="ARBA" id="ARBA00023242"/>
    </source>
</evidence>
<keyword evidence="11" id="KW-0446">Lipid-binding</keyword>
<dbReference type="GO" id="GO:0010628">
    <property type="term" value="P:positive regulation of gene expression"/>
    <property type="evidence" value="ECO:0007669"/>
    <property type="project" value="UniProtKB-ARBA"/>
</dbReference>
<dbReference type="GO" id="GO:0008270">
    <property type="term" value="F:zinc ion binding"/>
    <property type="evidence" value="ECO:0007669"/>
    <property type="project" value="UniProtKB-KW"/>
</dbReference>
<dbReference type="InterPro" id="IPR035500">
    <property type="entry name" value="NHR-like_dom_sf"/>
</dbReference>
<dbReference type="SUPFAM" id="SSF57716">
    <property type="entry name" value="Glucocorticoid receptor-like (DNA-binding domain)"/>
    <property type="match status" value="1"/>
</dbReference>
<keyword evidence="7 18" id="KW-0479">Metal-binding</keyword>
<keyword evidence="9 18" id="KW-0862">Zinc</keyword>
<dbReference type="FunCoup" id="A0A6P7JIF7">
    <property type="interactions" value="443"/>
</dbReference>
<evidence type="ECO:0000256" key="6">
    <source>
        <dbReference type="ARBA" id="ARBA00022665"/>
    </source>
</evidence>
<reference evidence="22" key="1">
    <citation type="submission" date="2025-08" db="UniProtKB">
        <authorList>
            <consortium name="RefSeq"/>
        </authorList>
    </citation>
    <scope>IDENTIFICATION</scope>
</reference>
<dbReference type="Pfam" id="PF00105">
    <property type="entry name" value="zf-C4"/>
    <property type="match status" value="1"/>
</dbReference>
<dbReference type="SMART" id="SM00430">
    <property type="entry name" value="HOLI"/>
    <property type="match status" value="1"/>
</dbReference>
<keyword evidence="21" id="KW-1185">Reference proteome</keyword>
<dbReference type="InterPro" id="IPR050200">
    <property type="entry name" value="Nuclear_hormone_rcpt_NR3"/>
</dbReference>
<comment type="subcellular location">
    <subcellularLocation>
        <location evidence="2">Cytoplasm</location>
    </subcellularLocation>
    <subcellularLocation>
        <location evidence="1 18">Nucleus</location>
    </subcellularLocation>
</comment>
<keyword evidence="5" id="KW-0963">Cytoplasm</keyword>
<keyword evidence="14 18" id="KW-0675">Receptor</keyword>
<dbReference type="InParanoid" id="A0A6P7JIF7"/>
<dbReference type="CTD" id="367"/>